<evidence type="ECO:0000256" key="3">
    <source>
        <dbReference type="ARBA" id="ARBA00022448"/>
    </source>
</evidence>
<dbReference type="RefSeq" id="WP_012625631.1">
    <property type="nucleotide sequence ID" value="NZ_FPIW01000002.1"/>
</dbReference>
<dbReference type="InterPro" id="IPR024935">
    <property type="entry name" value="Rubredoxin_dom"/>
</dbReference>
<dbReference type="GO" id="GO:0043448">
    <property type="term" value="P:alkane catabolic process"/>
    <property type="evidence" value="ECO:0007669"/>
    <property type="project" value="TreeGrafter"/>
</dbReference>
<dbReference type="PANTHER" id="PTHR47627:SF1">
    <property type="entry name" value="RUBREDOXIN-1-RELATED"/>
    <property type="match status" value="1"/>
</dbReference>
<evidence type="ECO:0000256" key="2">
    <source>
        <dbReference type="ARBA" id="ARBA00002360"/>
    </source>
</evidence>
<gene>
    <name evidence="9" type="ORF">SAMN02910291_00071</name>
</gene>
<dbReference type="AlphaFoldDB" id="A0AA94HPY2"/>
<dbReference type="PANTHER" id="PTHR47627">
    <property type="entry name" value="RUBREDOXIN"/>
    <property type="match status" value="1"/>
</dbReference>
<dbReference type="SUPFAM" id="SSF57802">
    <property type="entry name" value="Rubredoxin-like"/>
    <property type="match status" value="1"/>
</dbReference>
<name>A0AA94HPY2_DESDE</name>
<feature type="domain" description="Rubredoxin-like" evidence="8">
    <location>
        <begin position="1"/>
        <end position="45"/>
    </location>
</feature>
<comment type="similarity">
    <text evidence="7">Belongs to the rubredoxin family.</text>
</comment>
<dbReference type="PRINTS" id="PR00163">
    <property type="entry name" value="RUBREDOXIN"/>
</dbReference>
<comment type="cofactor">
    <cofactor evidence="1 7">
        <name>Fe(3+)</name>
        <dbReference type="ChEBI" id="CHEBI:29034"/>
    </cofactor>
</comment>
<comment type="caution">
    <text evidence="9">The sequence shown here is derived from an EMBL/GenBank/DDBJ whole genome shotgun (WGS) entry which is preliminary data.</text>
</comment>
<dbReference type="InterPro" id="IPR050526">
    <property type="entry name" value="Rubredoxin_ET"/>
</dbReference>
<dbReference type="CDD" id="cd00730">
    <property type="entry name" value="rubredoxin"/>
    <property type="match status" value="1"/>
</dbReference>
<reference evidence="10" key="1">
    <citation type="submission" date="2016-11" db="EMBL/GenBank/DDBJ databases">
        <authorList>
            <person name="Jaros S."/>
            <person name="Januszkiewicz K."/>
            <person name="Wedrychowicz H."/>
        </authorList>
    </citation>
    <scope>NUCLEOTIDE SEQUENCE [LARGE SCALE GENOMIC DNA]</scope>
    <source>
        <strain evidence="10">DSM 7057</strain>
    </source>
</reference>
<dbReference type="GO" id="GO:0005506">
    <property type="term" value="F:iron ion binding"/>
    <property type="evidence" value="ECO:0007669"/>
    <property type="project" value="UniProtKB-UniRule"/>
</dbReference>
<dbReference type="SMR" id="A0AA94HPY2"/>
<dbReference type="InterPro" id="IPR018527">
    <property type="entry name" value="Rubredoxin_Fe_BS"/>
</dbReference>
<evidence type="ECO:0000256" key="6">
    <source>
        <dbReference type="ARBA" id="ARBA00023004"/>
    </source>
</evidence>
<evidence type="ECO:0000259" key="8">
    <source>
        <dbReference type="PROSITE" id="PS50903"/>
    </source>
</evidence>
<proteinExistence type="inferred from homology"/>
<organism evidence="9 10">
    <name type="scientific">Desulfovibrio desulfuricans</name>
    <dbReference type="NCBI Taxonomy" id="876"/>
    <lineage>
        <taxon>Bacteria</taxon>
        <taxon>Pseudomonadati</taxon>
        <taxon>Thermodesulfobacteriota</taxon>
        <taxon>Desulfovibrionia</taxon>
        <taxon>Desulfovibrionales</taxon>
        <taxon>Desulfovibrionaceae</taxon>
        <taxon>Desulfovibrio</taxon>
    </lineage>
</organism>
<dbReference type="PROSITE" id="PS00202">
    <property type="entry name" value="RUBREDOXIN"/>
    <property type="match status" value="1"/>
</dbReference>
<dbReference type="Proteomes" id="UP000182680">
    <property type="component" value="Unassembled WGS sequence"/>
</dbReference>
<evidence type="ECO:0000256" key="4">
    <source>
        <dbReference type="ARBA" id="ARBA00022723"/>
    </source>
</evidence>
<evidence type="ECO:0000313" key="9">
    <source>
        <dbReference type="EMBL" id="SFW12177.1"/>
    </source>
</evidence>
<keyword evidence="4 7" id="KW-0479">Metal-binding</keyword>
<sequence length="45" mass="5115">MQKYVCNVCGYEYDPAEHDNVPFDQLPDDWCCPVCGVSKDQFSPA</sequence>
<dbReference type="GO" id="GO:0009055">
    <property type="term" value="F:electron transfer activity"/>
    <property type="evidence" value="ECO:0007669"/>
    <property type="project" value="TreeGrafter"/>
</dbReference>
<evidence type="ECO:0000256" key="1">
    <source>
        <dbReference type="ARBA" id="ARBA00001965"/>
    </source>
</evidence>
<comment type="function">
    <text evidence="2">Rubredoxin is a small nonheme, iron protein lacking acid-labile sulfide. Its single Fe, chelated to 4 Cys, functions as an electron acceptor and may also stabilize the conformation of the molecule.</text>
</comment>
<dbReference type="Gene3D" id="2.20.28.10">
    <property type="match status" value="1"/>
</dbReference>
<keyword evidence="6 7" id="KW-0408">Iron</keyword>
<protein>
    <recommendedName>
        <fullName evidence="7">Rubredoxin</fullName>
    </recommendedName>
</protein>
<dbReference type="PROSITE" id="PS50903">
    <property type="entry name" value="RUBREDOXIN_LIKE"/>
    <property type="match status" value="1"/>
</dbReference>
<evidence type="ECO:0000256" key="5">
    <source>
        <dbReference type="ARBA" id="ARBA00022982"/>
    </source>
</evidence>
<evidence type="ECO:0000256" key="7">
    <source>
        <dbReference type="RuleBase" id="RU003820"/>
    </source>
</evidence>
<keyword evidence="5 7" id="KW-0249">Electron transport</keyword>
<accession>A0AA94HPY2</accession>
<keyword evidence="3" id="KW-0813">Transport</keyword>
<dbReference type="InterPro" id="IPR024934">
    <property type="entry name" value="Rubredoxin-like_dom"/>
</dbReference>
<dbReference type="Pfam" id="PF00301">
    <property type="entry name" value="Rubredoxin"/>
    <property type="match status" value="1"/>
</dbReference>
<evidence type="ECO:0000313" key="10">
    <source>
        <dbReference type="Proteomes" id="UP000182680"/>
    </source>
</evidence>
<dbReference type="EMBL" id="FPIW01000002">
    <property type="protein sequence ID" value="SFW12177.1"/>
    <property type="molecule type" value="Genomic_DNA"/>
</dbReference>